<dbReference type="AlphaFoldDB" id="A0A0F8ZAF8"/>
<name>A0A0F8ZAF8_9ZZZZ</name>
<comment type="caution">
    <text evidence="1">The sequence shown here is derived from an EMBL/GenBank/DDBJ whole genome shotgun (WGS) entry which is preliminary data.</text>
</comment>
<sequence length="115" mass="12632">MELVVDVEAGGETRRVEVGLDLAESSDLIRVVALCGIDALRRLSSGSWDNDAAKAILYVNLVRALSDEAPDWDNPPFAFEDVDLDWGELSEFMVELDPEMESTLAAASESLEEEE</sequence>
<dbReference type="EMBL" id="LAZR01061517">
    <property type="protein sequence ID" value="KKK63429.1"/>
    <property type="molecule type" value="Genomic_DNA"/>
</dbReference>
<reference evidence="1" key="1">
    <citation type="journal article" date="2015" name="Nature">
        <title>Complex archaea that bridge the gap between prokaryotes and eukaryotes.</title>
        <authorList>
            <person name="Spang A."/>
            <person name="Saw J.H."/>
            <person name="Jorgensen S.L."/>
            <person name="Zaremba-Niedzwiedzka K."/>
            <person name="Martijn J."/>
            <person name="Lind A.E."/>
            <person name="van Eijk R."/>
            <person name="Schleper C."/>
            <person name="Guy L."/>
            <person name="Ettema T.J."/>
        </authorList>
    </citation>
    <scope>NUCLEOTIDE SEQUENCE</scope>
</reference>
<protein>
    <submittedName>
        <fullName evidence="1">Uncharacterized protein</fullName>
    </submittedName>
</protein>
<proteinExistence type="predicted"/>
<organism evidence="1">
    <name type="scientific">marine sediment metagenome</name>
    <dbReference type="NCBI Taxonomy" id="412755"/>
    <lineage>
        <taxon>unclassified sequences</taxon>
        <taxon>metagenomes</taxon>
        <taxon>ecological metagenomes</taxon>
    </lineage>
</organism>
<evidence type="ECO:0000313" key="1">
    <source>
        <dbReference type="EMBL" id="KKK63429.1"/>
    </source>
</evidence>
<gene>
    <name evidence="1" type="ORF">LCGC14_2994380</name>
</gene>
<accession>A0A0F8ZAF8</accession>